<dbReference type="InterPro" id="IPR002078">
    <property type="entry name" value="Sigma_54_int"/>
</dbReference>
<dbReference type="GO" id="GO:0006355">
    <property type="term" value="P:regulation of DNA-templated transcription"/>
    <property type="evidence" value="ECO:0007669"/>
    <property type="project" value="InterPro"/>
</dbReference>
<dbReference type="InterPro" id="IPR027417">
    <property type="entry name" value="P-loop_NTPase"/>
</dbReference>
<dbReference type="Gene3D" id="3.40.50.300">
    <property type="entry name" value="P-loop containing nucleotide triphosphate hydrolases"/>
    <property type="match status" value="1"/>
</dbReference>
<dbReference type="Proteomes" id="UP000198620">
    <property type="component" value="Unassembled WGS sequence"/>
</dbReference>
<gene>
    <name evidence="7" type="ORF">SAMN05216387_105148</name>
</gene>
<dbReference type="OrthoDB" id="5288224at2"/>
<keyword evidence="7" id="KW-0238">DNA-binding</keyword>
<dbReference type="AlphaFoldDB" id="A0A1H7MMT6"/>
<protein>
    <submittedName>
        <fullName evidence="7">DNA-binding transcriptional response regulator, NtrC family, contains REC, AAA-type ATPase, and a Fis-type DNA-binding domains</fullName>
    </submittedName>
</protein>
<evidence type="ECO:0000313" key="7">
    <source>
        <dbReference type="EMBL" id="SEL12630.1"/>
    </source>
</evidence>
<dbReference type="RefSeq" id="WP_090828599.1">
    <property type="nucleotide sequence ID" value="NZ_FOBH01000005.1"/>
</dbReference>
<proteinExistence type="predicted"/>
<feature type="region of interest" description="Disordered" evidence="5">
    <location>
        <begin position="1"/>
        <end position="24"/>
    </location>
</feature>
<dbReference type="PROSITE" id="PS50045">
    <property type="entry name" value="SIGMA54_INTERACT_4"/>
    <property type="match status" value="1"/>
</dbReference>
<dbReference type="Pfam" id="PF00158">
    <property type="entry name" value="Sigma54_activat"/>
    <property type="match status" value="1"/>
</dbReference>
<dbReference type="Gene3D" id="1.10.10.60">
    <property type="entry name" value="Homeodomain-like"/>
    <property type="match status" value="1"/>
</dbReference>
<dbReference type="Pfam" id="PF25601">
    <property type="entry name" value="AAA_lid_14"/>
    <property type="match status" value="1"/>
</dbReference>
<reference evidence="7 8" key="1">
    <citation type="submission" date="2016-10" db="EMBL/GenBank/DDBJ databases">
        <authorList>
            <person name="de Groot N.N."/>
        </authorList>
    </citation>
    <scope>NUCLEOTIDE SEQUENCE [LARGE SCALE GENOMIC DNA]</scope>
    <source>
        <strain evidence="7 8">Nv1</strain>
    </source>
</reference>
<dbReference type="GO" id="GO:0043565">
    <property type="term" value="F:sequence-specific DNA binding"/>
    <property type="evidence" value="ECO:0007669"/>
    <property type="project" value="InterPro"/>
</dbReference>
<keyword evidence="1" id="KW-0547">Nucleotide-binding</keyword>
<feature type="domain" description="Sigma-54 factor interaction" evidence="6">
    <location>
        <begin position="37"/>
        <end position="266"/>
    </location>
</feature>
<dbReference type="InterPro" id="IPR003593">
    <property type="entry name" value="AAA+_ATPase"/>
</dbReference>
<keyword evidence="2" id="KW-0067">ATP-binding</keyword>
<dbReference type="SUPFAM" id="SSF52540">
    <property type="entry name" value="P-loop containing nucleoside triphosphate hydrolases"/>
    <property type="match status" value="1"/>
</dbReference>
<dbReference type="PROSITE" id="PS00675">
    <property type="entry name" value="SIGMA54_INTERACT_1"/>
    <property type="match status" value="1"/>
</dbReference>
<dbReference type="InterPro" id="IPR009057">
    <property type="entry name" value="Homeodomain-like_sf"/>
</dbReference>
<dbReference type="PRINTS" id="PR01590">
    <property type="entry name" value="HTHFIS"/>
</dbReference>
<organism evidence="7 8">
    <name type="scientific">Nitrosovibrio tenuis</name>
    <dbReference type="NCBI Taxonomy" id="1233"/>
    <lineage>
        <taxon>Bacteria</taxon>
        <taxon>Pseudomonadati</taxon>
        <taxon>Pseudomonadota</taxon>
        <taxon>Betaproteobacteria</taxon>
        <taxon>Nitrosomonadales</taxon>
        <taxon>Nitrosomonadaceae</taxon>
        <taxon>Nitrosovibrio</taxon>
    </lineage>
</organism>
<evidence type="ECO:0000256" key="2">
    <source>
        <dbReference type="ARBA" id="ARBA00022840"/>
    </source>
</evidence>
<dbReference type="STRING" id="1233.SAMN05216387_105148"/>
<evidence type="ECO:0000256" key="1">
    <source>
        <dbReference type="ARBA" id="ARBA00022741"/>
    </source>
</evidence>
<evidence type="ECO:0000256" key="3">
    <source>
        <dbReference type="ARBA" id="ARBA00023015"/>
    </source>
</evidence>
<feature type="compositionally biased region" description="Basic and acidic residues" evidence="5">
    <location>
        <begin position="1"/>
        <end position="20"/>
    </location>
</feature>
<dbReference type="InterPro" id="IPR058031">
    <property type="entry name" value="AAA_lid_NorR"/>
</dbReference>
<sequence>MNQEKEGSCSSHKTESRRPETSTGVIAFSRGGENFSLLGRSSAFSQMLALIDKVAKVQAPVLIEGETGTGKEMVARAIHYRSGHRDHAFVPINCGGFPDSLIDSELFGHVKGAFTDAKTDQPGLVETAAGGTLFLDEVDALTPRAQVTLLRFLQDGSYRPIGARVERKAHVRVIAATNGCLDDLIKSRAFRSDLLYRLRVLGLKLPPLRERGDDALLLAKAFFDRCKTQFDCIVKELDQDSCSWFRRYPWPGNVRELEGLVYRGTVVCDDTTLCLTPPAMFSHERRHRPERRATGFFEETYSSAKSKVLQQFERQYLSQLMERVSGNVSQAARLAGKERRALGKLLKKHSITTRDGINSDPP</sequence>
<dbReference type="EMBL" id="FOBH01000005">
    <property type="protein sequence ID" value="SEL12630.1"/>
    <property type="molecule type" value="Genomic_DNA"/>
</dbReference>
<dbReference type="PROSITE" id="PS00676">
    <property type="entry name" value="SIGMA54_INTERACT_2"/>
    <property type="match status" value="1"/>
</dbReference>
<dbReference type="InterPro" id="IPR025943">
    <property type="entry name" value="Sigma_54_int_dom_ATP-bd_2"/>
</dbReference>
<dbReference type="Gene3D" id="1.10.8.60">
    <property type="match status" value="1"/>
</dbReference>
<dbReference type="GO" id="GO:0005524">
    <property type="term" value="F:ATP binding"/>
    <property type="evidence" value="ECO:0007669"/>
    <property type="project" value="UniProtKB-KW"/>
</dbReference>
<evidence type="ECO:0000256" key="4">
    <source>
        <dbReference type="ARBA" id="ARBA00023163"/>
    </source>
</evidence>
<dbReference type="SUPFAM" id="SSF46689">
    <property type="entry name" value="Homeodomain-like"/>
    <property type="match status" value="1"/>
</dbReference>
<dbReference type="InterPro" id="IPR002197">
    <property type="entry name" value="HTH_Fis"/>
</dbReference>
<dbReference type="Pfam" id="PF02954">
    <property type="entry name" value="HTH_8"/>
    <property type="match status" value="1"/>
</dbReference>
<keyword evidence="4" id="KW-0804">Transcription</keyword>
<dbReference type="PANTHER" id="PTHR32071:SF100">
    <property type="entry name" value="RESPONSE REGULATOR PROTEIN PILR"/>
    <property type="match status" value="1"/>
</dbReference>
<dbReference type="CDD" id="cd00009">
    <property type="entry name" value="AAA"/>
    <property type="match status" value="1"/>
</dbReference>
<dbReference type="FunFam" id="3.40.50.300:FF:000006">
    <property type="entry name" value="DNA-binding transcriptional regulator NtrC"/>
    <property type="match status" value="1"/>
</dbReference>
<dbReference type="PANTHER" id="PTHR32071">
    <property type="entry name" value="TRANSCRIPTIONAL REGULATORY PROTEIN"/>
    <property type="match status" value="1"/>
</dbReference>
<dbReference type="InterPro" id="IPR025662">
    <property type="entry name" value="Sigma_54_int_dom_ATP-bd_1"/>
</dbReference>
<name>A0A1H7MMT6_9PROT</name>
<keyword evidence="8" id="KW-1185">Reference proteome</keyword>
<evidence type="ECO:0000313" key="8">
    <source>
        <dbReference type="Proteomes" id="UP000198620"/>
    </source>
</evidence>
<evidence type="ECO:0000256" key="5">
    <source>
        <dbReference type="SAM" id="MobiDB-lite"/>
    </source>
</evidence>
<dbReference type="SMART" id="SM00382">
    <property type="entry name" value="AAA"/>
    <property type="match status" value="1"/>
</dbReference>
<evidence type="ECO:0000259" key="6">
    <source>
        <dbReference type="PROSITE" id="PS50045"/>
    </source>
</evidence>
<accession>A0A1H7MMT6</accession>
<keyword evidence="3" id="KW-0805">Transcription regulation</keyword>